<evidence type="ECO:0000313" key="2">
    <source>
        <dbReference type="EMBL" id="EJK56473.1"/>
    </source>
</evidence>
<comment type="caution">
    <text evidence="2">The sequence shown here is derived from an EMBL/GenBank/DDBJ whole genome shotgun (WGS) entry which is preliminary data.</text>
</comment>
<keyword evidence="3" id="KW-1185">Reference proteome</keyword>
<gene>
    <name evidence="2" type="ORF">THAOC_23631</name>
</gene>
<evidence type="ECO:0000313" key="3">
    <source>
        <dbReference type="Proteomes" id="UP000266841"/>
    </source>
</evidence>
<dbReference type="EMBL" id="AGNL01031313">
    <property type="protein sequence ID" value="EJK56473.1"/>
    <property type="molecule type" value="Genomic_DNA"/>
</dbReference>
<protein>
    <submittedName>
        <fullName evidence="2">Uncharacterized protein</fullName>
    </submittedName>
</protein>
<feature type="compositionally biased region" description="Polar residues" evidence="1">
    <location>
        <begin position="148"/>
        <end position="159"/>
    </location>
</feature>
<organism evidence="2 3">
    <name type="scientific">Thalassiosira oceanica</name>
    <name type="common">Marine diatom</name>
    <dbReference type="NCBI Taxonomy" id="159749"/>
    <lineage>
        <taxon>Eukaryota</taxon>
        <taxon>Sar</taxon>
        <taxon>Stramenopiles</taxon>
        <taxon>Ochrophyta</taxon>
        <taxon>Bacillariophyta</taxon>
        <taxon>Coscinodiscophyceae</taxon>
        <taxon>Thalassiosirophycidae</taxon>
        <taxon>Thalassiosirales</taxon>
        <taxon>Thalassiosiraceae</taxon>
        <taxon>Thalassiosira</taxon>
    </lineage>
</organism>
<accession>K0RRL9</accession>
<name>K0RRL9_THAOC</name>
<dbReference type="AlphaFoldDB" id="K0RRL9"/>
<feature type="region of interest" description="Disordered" evidence="1">
    <location>
        <begin position="136"/>
        <end position="159"/>
    </location>
</feature>
<reference evidence="2 3" key="1">
    <citation type="journal article" date="2012" name="Genome Biol.">
        <title>Genome and low-iron response of an oceanic diatom adapted to chronic iron limitation.</title>
        <authorList>
            <person name="Lommer M."/>
            <person name="Specht M."/>
            <person name="Roy A.S."/>
            <person name="Kraemer L."/>
            <person name="Andreson R."/>
            <person name="Gutowska M.A."/>
            <person name="Wolf J."/>
            <person name="Bergner S.V."/>
            <person name="Schilhabel M.B."/>
            <person name="Klostermeier U.C."/>
            <person name="Beiko R.G."/>
            <person name="Rosenstiel P."/>
            <person name="Hippler M."/>
            <person name="Laroche J."/>
        </authorList>
    </citation>
    <scope>NUCLEOTIDE SEQUENCE [LARGE SCALE GENOMIC DNA]</scope>
    <source>
        <strain evidence="2 3">CCMP1005</strain>
    </source>
</reference>
<dbReference type="Proteomes" id="UP000266841">
    <property type="component" value="Unassembled WGS sequence"/>
</dbReference>
<proteinExistence type="predicted"/>
<feature type="non-terminal residue" evidence="2">
    <location>
        <position position="1"/>
    </location>
</feature>
<sequence>HAAVLDETAGVAVLELDGVAPGLAAVGADSAPVVRNGHAAHRRPRPKALVICRKTGESGGERAMRWPRQRCLAPPPPAGGSWYSHQNQCRCSTSDSRSVTASHLSSAARFVRWHWLALAFRRVGCGCAGVRAAAQPPARALARPTPHLSATSTSSCTHD</sequence>
<evidence type="ECO:0000256" key="1">
    <source>
        <dbReference type="SAM" id="MobiDB-lite"/>
    </source>
</evidence>